<feature type="region of interest" description="Disordered" evidence="1">
    <location>
        <begin position="105"/>
        <end position="144"/>
    </location>
</feature>
<organism evidence="2 3">
    <name type="scientific">Champsocephalus gunnari</name>
    <name type="common">Mackerel icefish</name>
    <dbReference type="NCBI Taxonomy" id="52237"/>
    <lineage>
        <taxon>Eukaryota</taxon>
        <taxon>Metazoa</taxon>
        <taxon>Chordata</taxon>
        <taxon>Craniata</taxon>
        <taxon>Vertebrata</taxon>
        <taxon>Euteleostomi</taxon>
        <taxon>Actinopterygii</taxon>
        <taxon>Neopterygii</taxon>
        <taxon>Teleostei</taxon>
        <taxon>Neoteleostei</taxon>
        <taxon>Acanthomorphata</taxon>
        <taxon>Eupercaria</taxon>
        <taxon>Perciformes</taxon>
        <taxon>Notothenioidei</taxon>
        <taxon>Channichthyidae</taxon>
        <taxon>Champsocephalus</taxon>
    </lineage>
</organism>
<evidence type="ECO:0000313" key="3">
    <source>
        <dbReference type="Proteomes" id="UP001331515"/>
    </source>
</evidence>
<comment type="caution">
    <text evidence="2">The sequence shown here is derived from an EMBL/GenBank/DDBJ whole genome shotgun (WGS) entry which is preliminary data.</text>
</comment>
<protein>
    <submittedName>
        <fullName evidence="2">Uncharacterized protein</fullName>
    </submittedName>
</protein>
<name>A0AAN8HEZ6_CHAGU</name>
<feature type="compositionally biased region" description="Polar residues" evidence="1">
    <location>
        <begin position="109"/>
        <end position="128"/>
    </location>
</feature>
<dbReference type="EMBL" id="JAURVH010001527">
    <property type="protein sequence ID" value="KAK5913789.1"/>
    <property type="molecule type" value="Genomic_DNA"/>
</dbReference>
<accession>A0AAN8HEZ6</accession>
<reference evidence="2 3" key="1">
    <citation type="journal article" date="2023" name="Mol. Biol. Evol.">
        <title>Genomics of Secondarily Temperate Adaptation in the Only Non-Antarctic Icefish.</title>
        <authorList>
            <person name="Rivera-Colon A.G."/>
            <person name="Rayamajhi N."/>
            <person name="Minhas B.F."/>
            <person name="Madrigal G."/>
            <person name="Bilyk K.T."/>
            <person name="Yoon V."/>
            <person name="Hune M."/>
            <person name="Gregory S."/>
            <person name="Cheng C.H.C."/>
            <person name="Catchen J.M."/>
        </authorList>
    </citation>
    <scope>NUCLEOTIDE SEQUENCE [LARGE SCALE GENOMIC DNA]</scope>
    <source>
        <tissue evidence="2">White muscle</tissue>
    </source>
</reference>
<sequence length="167" mass="18940">MRPLTFTSPAFQSAVSIKDGCSSYVFPIHQRPRDARLRTDGQLDMMEGERVGIRQGSEGKGKILRNENEKNGSPKRNAAEITVKAREWRRKNVRWRHTLVLSRPPASQLAEQQQQPGCRWTSTPTSLPLANGSDLRDRWSGPPGEDGQIWVETFEEKTSHLLGMLFN</sequence>
<evidence type="ECO:0000313" key="2">
    <source>
        <dbReference type="EMBL" id="KAK5913789.1"/>
    </source>
</evidence>
<proteinExistence type="predicted"/>
<dbReference type="Proteomes" id="UP001331515">
    <property type="component" value="Unassembled WGS sequence"/>
</dbReference>
<evidence type="ECO:0000256" key="1">
    <source>
        <dbReference type="SAM" id="MobiDB-lite"/>
    </source>
</evidence>
<dbReference type="AlphaFoldDB" id="A0AAN8HEZ6"/>
<keyword evidence="3" id="KW-1185">Reference proteome</keyword>
<gene>
    <name evidence="2" type="ORF">CgunFtcFv8_008283</name>
</gene>